<evidence type="ECO:0000259" key="2">
    <source>
        <dbReference type="Pfam" id="PF03787"/>
    </source>
</evidence>
<keyword evidence="4" id="KW-1185">Reference proteome</keyword>
<comment type="caution">
    <text evidence="3">The sequence shown here is derived from an EMBL/GenBank/DDBJ whole genome shotgun (WGS) entry which is preliminary data.</text>
</comment>
<evidence type="ECO:0000313" key="3">
    <source>
        <dbReference type="EMBL" id="OFV65868.1"/>
    </source>
</evidence>
<dbReference type="Proteomes" id="UP000185779">
    <property type="component" value="Unassembled WGS sequence"/>
</dbReference>
<name>A0A1F2P3X8_9EURY</name>
<reference evidence="3" key="1">
    <citation type="submission" date="2016-05" db="EMBL/GenBank/DDBJ databases">
        <title>Microbial consortia oxidize butane by reversing methanogenesis.</title>
        <authorList>
            <person name="Laso-Perez R."/>
            <person name="Richter M."/>
            <person name="Wegener G."/>
            <person name="Musat F."/>
        </authorList>
    </citation>
    <scope>NUCLEOTIDE SEQUENCE [LARGE SCALE GENOMIC DNA]</scope>
    <source>
        <strain evidence="3">BOX1</strain>
    </source>
</reference>
<accession>A0A1F2P3X8</accession>
<sequence length="335" mass="37682">MIILRGSIRAISPLHIGTVGTGNYHPTLPYIPARTIRGMLGNYLFNEKRDLFEKLRIDDDENPSIHFKPALPEGSVASPLILRWCKRCGKLIEERDKDCPECLQEGKKRGGLMLEESLSSKKFRGPEIRSSIDTKCPITRRGHTSPGERYSLSPYNIGALLPGSEFDLRCVLPGEYVDDLKDAFREAGIFYGIGGFRSKGYGMVEFDFTGEEGIDGYIEQRSSEFDGSPLLMVLNAPAIFEEEGKHVIGFREKLLESYLGDHRIMRQVFSEDRARGWEIKGGYRLGKIIPATGMGSSALIEVDPVRAARAEVYGIGNMRHIYGDVYFRRWDYGAI</sequence>
<evidence type="ECO:0000313" key="4">
    <source>
        <dbReference type="Proteomes" id="UP000185779"/>
    </source>
</evidence>
<feature type="domain" description="CRISPR type III-associated protein" evidence="2">
    <location>
        <begin position="8"/>
        <end position="204"/>
    </location>
</feature>
<organism evidence="3 4">
    <name type="scientific">Candidatus Syntropharchaeum butanivorans</name>
    <dbReference type="NCBI Taxonomy" id="1839936"/>
    <lineage>
        <taxon>Archaea</taxon>
        <taxon>Methanobacteriati</taxon>
        <taxon>Methanobacteriota</taxon>
        <taxon>Stenosarchaea group</taxon>
        <taxon>Methanomicrobia</taxon>
        <taxon>Methanosarcinales</taxon>
        <taxon>ANME-2 cluster</taxon>
        <taxon>Candidatus Syntropharchaeum</taxon>
    </lineage>
</organism>
<gene>
    <name evidence="3" type="ORF">SBU_001277</name>
</gene>
<dbReference type="InterPro" id="IPR005537">
    <property type="entry name" value="RAMP_III_fam"/>
</dbReference>
<dbReference type="GO" id="GO:0051607">
    <property type="term" value="P:defense response to virus"/>
    <property type="evidence" value="ECO:0007669"/>
    <property type="project" value="UniProtKB-KW"/>
</dbReference>
<keyword evidence="1" id="KW-0051">Antiviral defense</keyword>
<proteinExistence type="predicted"/>
<dbReference type="Pfam" id="PF03787">
    <property type="entry name" value="RAMPs"/>
    <property type="match status" value="1"/>
</dbReference>
<dbReference type="STRING" id="1839936.SBU_001277"/>
<evidence type="ECO:0000256" key="1">
    <source>
        <dbReference type="ARBA" id="ARBA00023118"/>
    </source>
</evidence>
<dbReference type="EMBL" id="LYOR01000006">
    <property type="protein sequence ID" value="OFV65868.1"/>
    <property type="molecule type" value="Genomic_DNA"/>
</dbReference>
<dbReference type="AlphaFoldDB" id="A0A1F2P3X8"/>
<protein>
    <submittedName>
        <fullName evidence="3">RAMP superfamily protein</fullName>
    </submittedName>
</protein>